<evidence type="ECO:0000313" key="3">
    <source>
        <dbReference type="Proteomes" id="UP000245674"/>
    </source>
</evidence>
<organism evidence="2 3">
    <name type="scientific">Rathayibacter iranicus NCPPB 2253 = VKM Ac-1602</name>
    <dbReference type="NCBI Taxonomy" id="1328868"/>
    <lineage>
        <taxon>Bacteria</taxon>
        <taxon>Bacillati</taxon>
        <taxon>Actinomycetota</taxon>
        <taxon>Actinomycetes</taxon>
        <taxon>Micrococcales</taxon>
        <taxon>Microbacteriaceae</taxon>
        <taxon>Rathayibacter</taxon>
    </lineage>
</organism>
<sequence>MSRGVTLGPYDRGMSALPPSFSERLNRARADISALASTTPERHVRPLREAIELAAGGREDADSLLDAVEAFVALLTRAQTQLSGVERSIREDLERAVTLSALRTSAQLASAADVATACSAARSLLLDADEARSAGARHDPAALLVLLLEADAALDRVVAGYREPRAQAARQLLLLEAARTAAHLGAGAVELLTAVHGERVTPAPRILAEETIAQLESAAHRAATQPAVALDQARAAADRAQSALDEALVDLDGPTAPPAPATLPSSAPGA</sequence>
<keyword evidence="3" id="KW-1185">Reference proteome</keyword>
<name>A0ABX5LCI4_9MICO</name>
<feature type="region of interest" description="Disordered" evidence="1">
    <location>
        <begin position="250"/>
        <end position="270"/>
    </location>
</feature>
<accession>A0ABX5LCI4</accession>
<dbReference type="Proteomes" id="UP000245674">
    <property type="component" value="Unassembled WGS sequence"/>
</dbReference>
<gene>
    <name evidence="2" type="ORF">B0H03_10553</name>
</gene>
<comment type="caution">
    <text evidence="2">The sequence shown here is derived from an EMBL/GenBank/DDBJ whole genome shotgun (WGS) entry which is preliminary data.</text>
</comment>
<proteinExistence type="predicted"/>
<evidence type="ECO:0000313" key="2">
    <source>
        <dbReference type="EMBL" id="PWJ64277.1"/>
    </source>
</evidence>
<protein>
    <recommendedName>
        <fullName evidence="4">HPt domain-containing protein</fullName>
    </recommendedName>
</protein>
<reference evidence="2 3" key="1">
    <citation type="submission" date="2018-03" db="EMBL/GenBank/DDBJ databases">
        <title>Genomic Encyclopedia of Type Strains, Phase III (KMG-III): the genomes of soil and plant-associated and newly described type strains.</title>
        <authorList>
            <person name="Whitman W."/>
        </authorList>
    </citation>
    <scope>NUCLEOTIDE SEQUENCE [LARGE SCALE GENOMIC DNA]</scope>
    <source>
        <strain evidence="2 3">VKM Ac-1602</strain>
    </source>
</reference>
<dbReference type="EMBL" id="QGDV01000005">
    <property type="protein sequence ID" value="PWJ64277.1"/>
    <property type="molecule type" value="Genomic_DNA"/>
</dbReference>
<evidence type="ECO:0000256" key="1">
    <source>
        <dbReference type="SAM" id="MobiDB-lite"/>
    </source>
</evidence>
<evidence type="ECO:0008006" key="4">
    <source>
        <dbReference type="Google" id="ProtNLM"/>
    </source>
</evidence>